<dbReference type="Pfam" id="PF13018">
    <property type="entry name" value="ESPR"/>
    <property type="match status" value="1"/>
</dbReference>
<comment type="subcellular location">
    <subcellularLocation>
        <location evidence="1">Secreted</location>
    </subcellularLocation>
</comment>
<evidence type="ECO:0000256" key="1">
    <source>
        <dbReference type="ARBA" id="ARBA00004613"/>
    </source>
</evidence>
<dbReference type="InterPro" id="IPR041248">
    <property type="entry name" value="YDG"/>
</dbReference>
<dbReference type="OrthoDB" id="218680at2"/>
<dbReference type="InterPro" id="IPR011050">
    <property type="entry name" value="Pectin_lyase_fold/virulence"/>
</dbReference>
<dbReference type="SUPFAM" id="SSF51126">
    <property type="entry name" value="Pectin lyase-like"/>
    <property type="match status" value="1"/>
</dbReference>
<evidence type="ECO:0000256" key="3">
    <source>
        <dbReference type="ARBA" id="ARBA00022729"/>
    </source>
</evidence>
<dbReference type="Proteomes" id="UP000293172">
    <property type="component" value="Unassembled WGS sequence"/>
</dbReference>
<evidence type="ECO:0000313" key="6">
    <source>
        <dbReference type="EMBL" id="TBU88656.1"/>
    </source>
</evidence>
<gene>
    <name evidence="6" type="ORF">DNK44_18150</name>
</gene>
<dbReference type="Pfam" id="PF07581">
    <property type="entry name" value="Glug"/>
    <property type="match status" value="5"/>
</dbReference>
<dbReference type="InterPro" id="IPR037160">
    <property type="entry name" value="DNA_Pol_thumb_sf"/>
</dbReference>
<name>A0A4Q9QWJ4_9GAMM</name>
<dbReference type="Pfam" id="PF18657">
    <property type="entry name" value="YDG"/>
    <property type="match status" value="1"/>
</dbReference>
<protein>
    <recommendedName>
        <fullName evidence="5">Filamentous haemagglutinin FhaB/tRNA nuclease CdiA-like TPS domain-containing protein</fullName>
    </recommendedName>
</protein>
<dbReference type="PANTHER" id="PTHR12338">
    <property type="entry name" value="AUTOTRANSPORTER"/>
    <property type="match status" value="1"/>
</dbReference>
<dbReference type="Pfam" id="PF18676">
    <property type="entry name" value="MBG_2"/>
    <property type="match status" value="10"/>
</dbReference>
<proteinExistence type="predicted"/>
<dbReference type="EMBL" id="QJUL01000029">
    <property type="protein sequence ID" value="TBU88656.1"/>
    <property type="molecule type" value="Genomic_DNA"/>
</dbReference>
<accession>A0A4Q9QWJ4</accession>
<dbReference type="InterPro" id="IPR050909">
    <property type="entry name" value="Bact_Autotransporter_VF"/>
</dbReference>
<reference evidence="6 7" key="1">
    <citation type="submission" date="2018-06" db="EMBL/GenBank/DDBJ databases">
        <title>Three novel Pseudomonas species isolated from symptomatic oak.</title>
        <authorList>
            <person name="Bueno-Gonzalez V."/>
            <person name="Brady C."/>
        </authorList>
    </citation>
    <scope>NUCLEOTIDE SEQUENCE [LARGE SCALE GENOMIC DNA]</scope>
    <source>
        <strain evidence="6 7">P6B</strain>
    </source>
</reference>
<dbReference type="InterPro" id="IPR041286">
    <property type="entry name" value="MBG_2"/>
</dbReference>
<keyword evidence="3" id="KW-0732">Signal</keyword>
<dbReference type="Gene3D" id="2.160.20.10">
    <property type="entry name" value="Single-stranded right-handed beta-helix, Pectin lyase-like"/>
    <property type="match status" value="1"/>
</dbReference>
<evidence type="ECO:0000259" key="5">
    <source>
        <dbReference type="SMART" id="SM00912"/>
    </source>
</evidence>
<dbReference type="RefSeq" id="WP_131198664.1">
    <property type="nucleotide sequence ID" value="NZ_QJUL01000029.1"/>
</dbReference>
<evidence type="ECO:0000256" key="2">
    <source>
        <dbReference type="ARBA" id="ARBA00022525"/>
    </source>
</evidence>
<dbReference type="PANTHER" id="PTHR12338:SF8">
    <property type="entry name" value="HEME_HEMOPEXIN-BINDING PROTEIN"/>
    <property type="match status" value="1"/>
</dbReference>
<evidence type="ECO:0000256" key="4">
    <source>
        <dbReference type="SAM" id="Phobius"/>
    </source>
</evidence>
<comment type="caution">
    <text evidence="6">The sequence shown here is derived from an EMBL/GenBank/DDBJ whole genome shotgun (WGS) entry which is preliminary data.</text>
</comment>
<dbReference type="NCBIfam" id="TIGR01901">
    <property type="entry name" value="adhes_NPXG"/>
    <property type="match status" value="1"/>
</dbReference>
<dbReference type="InterPro" id="IPR024973">
    <property type="entry name" value="ESPR"/>
</dbReference>
<dbReference type="InterPro" id="IPR011493">
    <property type="entry name" value="GLUG"/>
</dbReference>
<dbReference type="GO" id="GO:0005576">
    <property type="term" value="C:extracellular region"/>
    <property type="evidence" value="ECO:0007669"/>
    <property type="project" value="UniProtKB-SubCell"/>
</dbReference>
<dbReference type="Gene3D" id="2.160.20.110">
    <property type="match status" value="1"/>
</dbReference>
<dbReference type="Pfam" id="PF05860">
    <property type="entry name" value="TPS"/>
    <property type="match status" value="1"/>
</dbReference>
<organism evidence="6 7">
    <name type="scientific">Phytopseudomonas dryadis</name>
    <dbReference type="NCBI Taxonomy" id="2487520"/>
    <lineage>
        <taxon>Bacteria</taxon>
        <taxon>Pseudomonadati</taxon>
        <taxon>Pseudomonadota</taxon>
        <taxon>Gammaproteobacteria</taxon>
        <taxon>Pseudomonadales</taxon>
        <taxon>Pseudomonadaceae</taxon>
        <taxon>Phytopseudomonas</taxon>
    </lineage>
</organism>
<dbReference type="InterPro" id="IPR008638">
    <property type="entry name" value="FhaB/CdiA-like_TPS"/>
</dbReference>
<keyword evidence="2" id="KW-0964">Secreted</keyword>
<dbReference type="InterPro" id="IPR012334">
    <property type="entry name" value="Pectin_lyas_fold"/>
</dbReference>
<keyword evidence="4" id="KW-0812">Transmembrane</keyword>
<dbReference type="SMART" id="SM00912">
    <property type="entry name" value="Haemagg_act"/>
    <property type="match status" value="1"/>
</dbReference>
<keyword evidence="4" id="KW-1133">Transmembrane helix</keyword>
<evidence type="ECO:0000313" key="7">
    <source>
        <dbReference type="Proteomes" id="UP000293172"/>
    </source>
</evidence>
<feature type="transmembrane region" description="Helical" evidence="4">
    <location>
        <begin position="57"/>
        <end position="75"/>
    </location>
</feature>
<dbReference type="Gene3D" id="3.30.210.10">
    <property type="entry name" value="DNA polymerase, thumb domain"/>
    <property type="match status" value="2"/>
</dbReference>
<sequence>MWHHGSINRAYRLVFNRARGTWAVAPETARGQGKAAAAVGGATVTGQFAFSARRLRLAILAGLGLLALPSSGFALDAGALPSGGKVIAGQADIGQSGTSLTVNQGSDRAIIDWQSFDIGKDASVRFNQPGAHAAALNRVTGGSRSQILGNLSANGQVYLVNGAGVLFGQSAQVDVGGIVASTLAISNEDFLAGKDRFTLTENSTGEVINQGSITATNGTVALLGTSVSNTGNIQADGGNAILAAGREITFAAGADGHLQIAVDASELQLAVHNGGAIVADGGQIVLNAQGANALASAVVSNSGTLQARTLAEREGRILLLADLDSGGRAEVAGTLDASAPAASNPKGGNGGFVETSAAKVSIAAGTRVSTKAEQGQTGTWLIDPTDFTVAAGSATKTDSGIGAETLNANLANTSVTLQTVATGSEAGDINVDAAVAWNSDTTLTLNAHGDININAAITATGESAGLVLNHGGYAQNGTVASGSDYNISAPVTLSGSNASLSINGEAYTLIHSMTQLDAIDSTGLGGRYALAQDLDASGTTYGQAVVGSTFTGIFAGLGHSISDLTIESAHGYLGLFGSTGTDALIRDIGLLGGSVTGTGTGYNHLGGLVGYNYGGTISNAYATGSVTGTGANNYLGGLVGINVGNISNAYATGSVNGTGTGTNNRLGGLVGNNVGTITNAYATGSVNSTGTGTYNHLGGLVGYNNNGTITNAYATGSMTGTGANNYLGGLVGYNYSGTISNAYATGSMTGSGTNNILGGLVGYNGGTISDAFYATTDANGNLINSGSGYNALGTAKTLAELQDLSTFAAWGSDIDAQGGSGSVWRIYDGYTTPLLRSFLTQVTVSADLSAAGKTYDGSAASGTSSYTTDLTGASLDGSLSYATDSKNAGTYSTVDGNLIFDGLYSGQQGYDIRYANAELAIDKADLTVTGLSANNKTYDGTAAAALTGTASVTAIGTDVIVVAGTGTGTFNDKNAGTDKTVTVTGYTLSGTDADNYNLLQPTGLTATINKAQATVTANSATRTYNGQQQSVTGFTASGLVNGESESVLADVTTSGGSGTNAGSYLLTASGSDGNYALTFVDGTLAIGKAQATVIANSATRTYNGQQQSVSGFTASGLVNGESESVLAGVTTSGGSGTNAGSYLLSASGSDGNYALTFVDGALTIDKAAATVIANSATRTYNGQQQSVTGFTASGLVNGETESVLSGVTTSGGSGTNAGSYLLTASGSDGNYALTFVDGALTIGKAQATVTANSTTRTYNGQQQSVSGFTASGLVNGESESVLAGVITSGGSGTNAGSYLLTASGSDGNYELTFVDGALTIDKAQATVIANSTNVTYNGQQQSVTGFTANGLVNGESESVLAGVTTNGGSGTNAGSYLLTASGSDGNYALTFVDGALTIDKAAATVIANSATTTYNGQQQNVSGFTASGLVNGEDTSVLSGVTTSGGSGTNAGSYLLTASGSDGNYELTFVDGALTIGKAQATVIANSASVTYNGQQQSVAGFTASGLVNGESESVLAGITTSGGSSTNAGSYLLSASGSDGNYALTFVDGALTIDKAALTVTANDAGKTYNGLAWSGGNGVTYSGFVGGETDTVLGGSLVYGGSAQGAVNAGSYGLSASGLTSGNYAIAYVDAGLVIDPKAITVTANGGRSTYGDTNQANPGFTASGLVEGQDESVLTGLGNSFAIDNSSNAGSYTLTVAGTLSNGNYLIGQRHGGTWIVDRAQLSITANDAAKVYDGTAFQGGNGVRFDGFVNGEDASVLGGQLVYGGSAQGAVQVGDYSIGVSGLAADNYAIAYLDGRLLIVAQPEVPPLPGTPAGPTAGDIERPVRQDERARLARVGMAGDGAARQNRNMADLPLQVAENFIRLEE</sequence>
<feature type="domain" description="Filamentous haemagglutinin FhaB/tRNA nuclease CdiA-like TPS" evidence="5">
    <location>
        <begin position="77"/>
        <end position="189"/>
    </location>
</feature>
<keyword evidence="4" id="KW-0472">Membrane</keyword>